<protein>
    <submittedName>
        <fullName evidence="1">Uncharacterized protein</fullName>
    </submittedName>
</protein>
<organism evidence="1 2">
    <name type="scientific">Solanum commersonii</name>
    <name type="common">Commerson's wild potato</name>
    <name type="synonym">Commerson's nightshade</name>
    <dbReference type="NCBI Taxonomy" id="4109"/>
    <lineage>
        <taxon>Eukaryota</taxon>
        <taxon>Viridiplantae</taxon>
        <taxon>Streptophyta</taxon>
        <taxon>Embryophyta</taxon>
        <taxon>Tracheophyta</taxon>
        <taxon>Spermatophyta</taxon>
        <taxon>Magnoliopsida</taxon>
        <taxon>eudicotyledons</taxon>
        <taxon>Gunneridae</taxon>
        <taxon>Pentapetalae</taxon>
        <taxon>asterids</taxon>
        <taxon>lamiids</taxon>
        <taxon>Solanales</taxon>
        <taxon>Solanaceae</taxon>
        <taxon>Solanoideae</taxon>
        <taxon>Solaneae</taxon>
        <taxon>Solanum</taxon>
    </lineage>
</organism>
<proteinExistence type="predicted"/>
<dbReference type="Proteomes" id="UP000824120">
    <property type="component" value="Chromosome 2"/>
</dbReference>
<sequence length="114" mass="13118">MNQVILFNPFILLKLRLSYQIILVATVSINEINRLISQNNYLGLYVQVIGEHICSLDKKLDNLTNLIIQIDDKLKLANQVSSKVSTSQATMSLFKDLLRFKILFLDLFMILKAF</sequence>
<comment type="caution">
    <text evidence="1">The sequence shown here is derived from an EMBL/GenBank/DDBJ whole genome shotgun (WGS) entry which is preliminary data.</text>
</comment>
<gene>
    <name evidence="1" type="ORF">H5410_012379</name>
</gene>
<name>A0A9J6AS73_SOLCO</name>
<dbReference type="EMBL" id="JACXVP010000002">
    <property type="protein sequence ID" value="KAG5627161.1"/>
    <property type="molecule type" value="Genomic_DNA"/>
</dbReference>
<evidence type="ECO:0000313" key="2">
    <source>
        <dbReference type="Proteomes" id="UP000824120"/>
    </source>
</evidence>
<evidence type="ECO:0000313" key="1">
    <source>
        <dbReference type="EMBL" id="KAG5627161.1"/>
    </source>
</evidence>
<keyword evidence="2" id="KW-1185">Reference proteome</keyword>
<dbReference type="AlphaFoldDB" id="A0A9J6AS73"/>
<accession>A0A9J6AS73</accession>
<reference evidence="1 2" key="1">
    <citation type="submission" date="2020-09" db="EMBL/GenBank/DDBJ databases">
        <title>De no assembly of potato wild relative species, Solanum commersonii.</title>
        <authorList>
            <person name="Cho K."/>
        </authorList>
    </citation>
    <scope>NUCLEOTIDE SEQUENCE [LARGE SCALE GENOMIC DNA]</scope>
    <source>
        <strain evidence="1">LZ3.2</strain>
        <tissue evidence="1">Leaf</tissue>
    </source>
</reference>